<dbReference type="Gene3D" id="1.25.40.10">
    <property type="entry name" value="Tetratricopeptide repeat domain"/>
    <property type="match status" value="2"/>
</dbReference>
<reference evidence="9" key="2">
    <citation type="journal article" date="2024" name="Plant">
        <title>Genomic evolution and insights into agronomic trait innovations of Sesamum species.</title>
        <authorList>
            <person name="Miao H."/>
            <person name="Wang L."/>
            <person name="Qu L."/>
            <person name="Liu H."/>
            <person name="Sun Y."/>
            <person name="Le M."/>
            <person name="Wang Q."/>
            <person name="Wei S."/>
            <person name="Zheng Y."/>
            <person name="Lin W."/>
            <person name="Duan Y."/>
            <person name="Cao H."/>
            <person name="Xiong S."/>
            <person name="Wang X."/>
            <person name="Wei L."/>
            <person name="Li C."/>
            <person name="Ma Q."/>
            <person name="Ju M."/>
            <person name="Zhao R."/>
            <person name="Li G."/>
            <person name="Mu C."/>
            <person name="Tian Q."/>
            <person name="Mei H."/>
            <person name="Zhang T."/>
            <person name="Gao T."/>
            <person name="Zhang H."/>
        </authorList>
    </citation>
    <scope>NUCLEOTIDE SEQUENCE</scope>
    <source>
        <strain evidence="9">KEN1</strain>
    </source>
</reference>
<dbReference type="InterPro" id="IPR002885">
    <property type="entry name" value="PPR_rpt"/>
</dbReference>
<dbReference type="Pfam" id="PF14432">
    <property type="entry name" value="DYW_deaminase"/>
    <property type="match status" value="1"/>
</dbReference>
<dbReference type="AlphaFoldDB" id="A0AAW2UGH8"/>
<dbReference type="GO" id="GO:0009451">
    <property type="term" value="P:RNA modification"/>
    <property type="evidence" value="ECO:0007669"/>
    <property type="project" value="InterPro"/>
</dbReference>
<feature type="region of interest" description="Disordered" evidence="7">
    <location>
        <begin position="242"/>
        <end position="284"/>
    </location>
</feature>
<dbReference type="NCBIfam" id="TIGR00756">
    <property type="entry name" value="PPR"/>
    <property type="match status" value="2"/>
</dbReference>
<keyword evidence="4" id="KW-0809">Transit peptide</keyword>
<organism evidence="9">
    <name type="scientific">Sesamum latifolium</name>
    <dbReference type="NCBI Taxonomy" id="2727402"/>
    <lineage>
        <taxon>Eukaryota</taxon>
        <taxon>Viridiplantae</taxon>
        <taxon>Streptophyta</taxon>
        <taxon>Embryophyta</taxon>
        <taxon>Tracheophyta</taxon>
        <taxon>Spermatophyta</taxon>
        <taxon>Magnoliopsida</taxon>
        <taxon>eudicotyledons</taxon>
        <taxon>Gunneridae</taxon>
        <taxon>Pentapetalae</taxon>
        <taxon>asterids</taxon>
        <taxon>lamiids</taxon>
        <taxon>Lamiales</taxon>
        <taxon>Pedaliaceae</taxon>
        <taxon>Sesamum</taxon>
    </lineage>
</organism>
<comment type="similarity">
    <text evidence="2">Belongs to the PPR family. PCMP-H subfamily.</text>
</comment>
<dbReference type="GO" id="GO:0003723">
    <property type="term" value="F:RNA binding"/>
    <property type="evidence" value="ECO:0007669"/>
    <property type="project" value="InterPro"/>
</dbReference>
<accession>A0AAW2UGH8</accession>
<sequence length="683" mass="76107">MYTRRAALVTVKSLRQLSKVCRARGPEFPFPVSVLGFVRNLGTATERSDFYSNFDGNIAENHAGSSNYNQNDRFCGGDFGGVQQRQNPSGVYGQSISGQYGDVRSDFRNDFYGTNVENHLNCNSGTQNGRFCGRNFDGVEQNRIPNRIDGQNFNVQRGNFASGDVGIGPYDEVQHDANINGYGNGVNLGMPPEDHGGVQQQNSRGLFAGQDNLRSSYSVNEEMPRQTVHNAGMHQQNGGGIYYSNAGNYQQSSAGSSNDGINHSQVPSDMQSNEESVEVAGGSEVRSKIEDLDEFAKEGKLKEAVDLLELLQKEGVQVELPRYLALMKACGENQALEVAKSVHKHLLESMPHLEVRTYNRILEMYSNCGSMKDAFAVFDQMPKRNLTTWDIMISGFAKNGLGEDSVELFEEFKRSGLKPDGQMFIGVFSACGVLCDIVEGMLHFESMMKDYGIVPTMEHYISMVDMLGSAGCLNEALEFIEKMPVEPGIVIWETLMKFCRIHGNMEIGDRCAELVQLLDPSRLNEQSRAGLIPINPSDLAREKEKKKLSGQNLLDVRSRVHEYRAGDRSHSNHERIYALLNGLKQQMKEVGYVPDTKFVLHDVDPEVKEEALMAHSERLAAAQGLLTSAVRSPLRIIKNLRVCGDCHNAFKIISKIVGREIIARDSKRFHHFRDGSCSCNDYW</sequence>
<protein>
    <submittedName>
        <fullName evidence="9">Pentatricopeptide repeat-containing protein</fullName>
    </submittedName>
</protein>
<evidence type="ECO:0000256" key="5">
    <source>
        <dbReference type="ARBA" id="ARBA00023128"/>
    </source>
</evidence>
<keyword evidence="3" id="KW-0677">Repeat</keyword>
<gene>
    <name evidence="9" type="ORF">Slati_3332500</name>
</gene>
<comment type="subcellular location">
    <subcellularLocation>
        <location evidence="1">Mitochondrion</location>
    </subcellularLocation>
</comment>
<evidence type="ECO:0000256" key="3">
    <source>
        <dbReference type="ARBA" id="ARBA00022737"/>
    </source>
</evidence>
<feature type="compositionally biased region" description="Polar residues" evidence="7">
    <location>
        <begin position="245"/>
        <end position="271"/>
    </location>
</feature>
<dbReference type="FunFam" id="1.25.40.10:FF:000503">
    <property type="entry name" value="Pentatricopeptide repeat-containing protein, mitochondrial"/>
    <property type="match status" value="1"/>
</dbReference>
<dbReference type="PROSITE" id="PS51375">
    <property type="entry name" value="PPR"/>
    <property type="match status" value="2"/>
</dbReference>
<feature type="repeat" description="PPR" evidence="6">
    <location>
        <begin position="354"/>
        <end position="384"/>
    </location>
</feature>
<evidence type="ECO:0000256" key="1">
    <source>
        <dbReference type="ARBA" id="ARBA00004173"/>
    </source>
</evidence>
<name>A0AAW2UGH8_9LAMI</name>
<dbReference type="PANTHER" id="PTHR47926:SF388">
    <property type="entry name" value="DYW DOMAIN-CONTAINING PROTEIN"/>
    <property type="match status" value="1"/>
</dbReference>
<feature type="repeat" description="PPR" evidence="6">
    <location>
        <begin position="385"/>
        <end position="419"/>
    </location>
</feature>
<evidence type="ECO:0000259" key="8">
    <source>
        <dbReference type="Pfam" id="PF14432"/>
    </source>
</evidence>
<dbReference type="InterPro" id="IPR011990">
    <property type="entry name" value="TPR-like_helical_dom_sf"/>
</dbReference>
<evidence type="ECO:0000256" key="6">
    <source>
        <dbReference type="PROSITE-ProRule" id="PRU00708"/>
    </source>
</evidence>
<proteinExistence type="inferred from homology"/>
<dbReference type="InterPro" id="IPR046960">
    <property type="entry name" value="PPR_At4g14850-like_plant"/>
</dbReference>
<dbReference type="Pfam" id="PF01535">
    <property type="entry name" value="PPR"/>
    <property type="match status" value="4"/>
</dbReference>
<evidence type="ECO:0000313" key="9">
    <source>
        <dbReference type="EMBL" id="KAL0415006.1"/>
    </source>
</evidence>
<dbReference type="PANTHER" id="PTHR47926">
    <property type="entry name" value="PENTATRICOPEPTIDE REPEAT-CONTAINING PROTEIN"/>
    <property type="match status" value="1"/>
</dbReference>
<evidence type="ECO:0000256" key="7">
    <source>
        <dbReference type="SAM" id="MobiDB-lite"/>
    </source>
</evidence>
<dbReference type="GO" id="GO:0005739">
    <property type="term" value="C:mitochondrion"/>
    <property type="evidence" value="ECO:0007669"/>
    <property type="project" value="UniProtKB-SubCell"/>
</dbReference>
<dbReference type="InterPro" id="IPR032867">
    <property type="entry name" value="DYW_dom"/>
</dbReference>
<comment type="caution">
    <text evidence="9">The sequence shown here is derived from an EMBL/GenBank/DDBJ whole genome shotgun (WGS) entry which is preliminary data.</text>
</comment>
<evidence type="ECO:0000256" key="2">
    <source>
        <dbReference type="ARBA" id="ARBA00006643"/>
    </source>
</evidence>
<reference evidence="9" key="1">
    <citation type="submission" date="2020-06" db="EMBL/GenBank/DDBJ databases">
        <authorList>
            <person name="Li T."/>
            <person name="Hu X."/>
            <person name="Zhang T."/>
            <person name="Song X."/>
            <person name="Zhang H."/>
            <person name="Dai N."/>
            <person name="Sheng W."/>
            <person name="Hou X."/>
            <person name="Wei L."/>
        </authorList>
    </citation>
    <scope>NUCLEOTIDE SEQUENCE</scope>
    <source>
        <strain evidence="9">KEN1</strain>
        <tissue evidence="9">Leaf</tissue>
    </source>
</reference>
<evidence type="ECO:0000256" key="4">
    <source>
        <dbReference type="ARBA" id="ARBA00022946"/>
    </source>
</evidence>
<dbReference type="EMBL" id="JACGWN010000012">
    <property type="protein sequence ID" value="KAL0415006.1"/>
    <property type="molecule type" value="Genomic_DNA"/>
</dbReference>
<dbReference type="GO" id="GO:0008270">
    <property type="term" value="F:zinc ion binding"/>
    <property type="evidence" value="ECO:0007669"/>
    <property type="project" value="InterPro"/>
</dbReference>
<feature type="domain" description="DYW" evidence="8">
    <location>
        <begin position="591"/>
        <end position="683"/>
    </location>
</feature>
<keyword evidence="5" id="KW-0496">Mitochondrion</keyword>